<feature type="compositionally biased region" description="Polar residues" evidence="2">
    <location>
        <begin position="517"/>
        <end position="527"/>
    </location>
</feature>
<keyword evidence="4" id="KW-1185">Reference proteome</keyword>
<evidence type="ECO:0000313" key="4">
    <source>
        <dbReference type="Proteomes" id="UP000179807"/>
    </source>
</evidence>
<name>A0A1J4K7X4_9EUKA</name>
<protein>
    <submittedName>
        <fullName evidence="3">Uncharacterized protein</fullName>
    </submittedName>
</protein>
<dbReference type="GeneID" id="94838337"/>
<gene>
    <name evidence="3" type="ORF">TRFO_24232</name>
</gene>
<evidence type="ECO:0000313" key="3">
    <source>
        <dbReference type="EMBL" id="OHT07495.1"/>
    </source>
</evidence>
<comment type="caution">
    <text evidence="3">The sequence shown here is derived from an EMBL/GenBank/DDBJ whole genome shotgun (WGS) entry which is preliminary data.</text>
</comment>
<feature type="compositionally biased region" description="Polar residues" evidence="2">
    <location>
        <begin position="588"/>
        <end position="605"/>
    </location>
</feature>
<feature type="compositionally biased region" description="Polar residues" evidence="2">
    <location>
        <begin position="539"/>
        <end position="550"/>
    </location>
</feature>
<feature type="compositionally biased region" description="Polar residues" evidence="2">
    <location>
        <begin position="682"/>
        <end position="699"/>
    </location>
</feature>
<feature type="region of interest" description="Disordered" evidence="2">
    <location>
        <begin position="1142"/>
        <end position="1179"/>
    </location>
</feature>
<evidence type="ECO:0000256" key="2">
    <source>
        <dbReference type="SAM" id="MobiDB-lite"/>
    </source>
</evidence>
<evidence type="ECO:0000256" key="1">
    <source>
        <dbReference type="SAM" id="Coils"/>
    </source>
</evidence>
<dbReference type="EMBL" id="MLAK01000694">
    <property type="protein sequence ID" value="OHT07495.1"/>
    <property type="molecule type" value="Genomic_DNA"/>
</dbReference>
<reference evidence="3" key="1">
    <citation type="submission" date="2016-10" db="EMBL/GenBank/DDBJ databases">
        <authorList>
            <person name="Benchimol M."/>
            <person name="Almeida L.G."/>
            <person name="Vasconcelos A.T."/>
            <person name="Perreira-Neves A."/>
            <person name="Rosa I.A."/>
            <person name="Tasca T."/>
            <person name="Bogo M.R."/>
            <person name="de Souza W."/>
        </authorList>
    </citation>
    <scope>NUCLEOTIDE SEQUENCE [LARGE SCALE GENOMIC DNA]</scope>
    <source>
        <strain evidence="3">K</strain>
    </source>
</reference>
<feature type="region of interest" description="Disordered" evidence="2">
    <location>
        <begin position="177"/>
        <end position="200"/>
    </location>
</feature>
<dbReference type="OrthoDB" id="10601893at2759"/>
<keyword evidence="1" id="KW-0175">Coiled coil</keyword>
<feature type="coiled-coil region" evidence="1">
    <location>
        <begin position="263"/>
        <end position="459"/>
    </location>
</feature>
<organism evidence="3 4">
    <name type="scientific">Tritrichomonas foetus</name>
    <dbReference type="NCBI Taxonomy" id="1144522"/>
    <lineage>
        <taxon>Eukaryota</taxon>
        <taxon>Metamonada</taxon>
        <taxon>Parabasalia</taxon>
        <taxon>Tritrichomonadida</taxon>
        <taxon>Tritrichomonadidae</taxon>
        <taxon>Tritrichomonas</taxon>
    </lineage>
</organism>
<feature type="region of interest" description="Disordered" evidence="2">
    <location>
        <begin position="663"/>
        <end position="707"/>
    </location>
</feature>
<proteinExistence type="predicted"/>
<feature type="compositionally biased region" description="Polar residues" evidence="2">
    <location>
        <begin position="491"/>
        <end position="501"/>
    </location>
</feature>
<sequence>MEAKNAKDIPWLQEPSASLIDSLVACGLVTPNTRVTNTPKPQSNLKPGINSSIGSNIKSNLNSSLNSNINSNINTNTKAITLDTIGNNKKCTIPKSVVKGGSPTFVSRAGIRASTPNYERQSLLNQKRAKTPKTERKIAPTVPKITTIENFTTPAANQLTSSNESLLASNSADNTNNLNILNGTNTVRSRDTNTTTATTRSNKMPKIDDYIGIERKFAGRKDAQELAYNYHCMLQSVNLDDYSNPESLNDGLKKSLDYTLLTVNKLIMQLRGYSEEHARLLNEIKAFYVRRVEQLPEISHHYTEELKQCAQKLEEAAKNEETLKSEIEIREITITGLHSDVKDAERRYEKLNFLLQETQEKLDSTLLTNASLEDERKSLLFRLSKSEEQKSQAQQTATANQEMLENARAQIQSQEALLEKYQQEGAGFRPLYLKATDEISKLKDQIDDLKDKIEHMVDRKETREIDIQTDPVTIVTSGSSASSSKKKTRNRNQSTKRQNVANLIDLAGHKPLRKSVDQMNLSDSRSPTPKKGSARDGNVTPNVIGSTTFTSKKSHSPSVPPSNITMKNILSNSQGTLPTHLSSPAIDTFSQEDSVQDLSKLNTSNSEDESISKEIKSEQPITLRKDVSASNKTNEPDSYESDSIYNSNNKITPIQQISNSAVSFRPAPYPTSKPPIPPPSAGKSQAKLTRSSSFLNSQSKFEENPLPQDYSIDHTKIETPPTLIGCIYRLLPLTINTTLSNSPALRIESIMAKVKSQTKDFNWVIQRIVGFFHSLYSVDQLTTAEEDTVSLFRKNLLESCSMEVLANKVFTDLVQSCQFYKLTSTCVQFFLQFLMQEFSIVDFKFFNIIFNLCFEYMYPSINSLIEDPELVPEIPQFLIHIEVCKFLLNYVFPHHAGKYDFDELRQNTKITPHPDLVDFFAFATKMISLFRDTHQQFHSQVKNLLTLVGWSQTVDVSEPLFKDFFVLVRPISNKNDIEKLWQRFKLEMSINNVEATINQSSFIHFCSDFPEVSNELLSLPYINNFDRVFSTMPSPLQELLTFLKKRFTKFVRELYLRMPLEIQKIQENTILKIRNSLLRCDVSSTLISYRHFLQLTDLKLTEQNPYIVFQANTTVNDVQMITSMLHSREVLAVGHLGENVKIEVEEEEKPNAEEEEEEEENAEKNADNTDKTNSNKIEG</sequence>
<dbReference type="Proteomes" id="UP000179807">
    <property type="component" value="Unassembled WGS sequence"/>
</dbReference>
<dbReference type="RefSeq" id="XP_068360631.1">
    <property type="nucleotide sequence ID" value="XM_068503633.1"/>
</dbReference>
<feature type="compositionally biased region" description="Polar residues" evidence="2">
    <location>
        <begin position="563"/>
        <end position="582"/>
    </location>
</feature>
<dbReference type="AlphaFoldDB" id="A0A1J4K7X4"/>
<feature type="region of interest" description="Disordered" evidence="2">
    <location>
        <begin position="470"/>
        <end position="647"/>
    </location>
</feature>
<feature type="compositionally biased region" description="Pro residues" evidence="2">
    <location>
        <begin position="667"/>
        <end position="680"/>
    </location>
</feature>
<feature type="compositionally biased region" description="Acidic residues" evidence="2">
    <location>
        <begin position="1144"/>
        <end position="1161"/>
    </location>
</feature>
<feature type="compositionally biased region" description="Basic and acidic residues" evidence="2">
    <location>
        <begin position="610"/>
        <end position="627"/>
    </location>
</feature>
<accession>A0A1J4K7X4</accession>
<dbReference type="VEuPathDB" id="TrichDB:TRFO_24232"/>